<feature type="transmembrane region" description="Helical" evidence="1">
    <location>
        <begin position="103"/>
        <end position="130"/>
    </location>
</feature>
<keyword evidence="3" id="KW-1185">Reference proteome</keyword>
<keyword evidence="1" id="KW-0812">Transmembrane</keyword>
<dbReference type="AlphaFoldDB" id="A0A9P3GHZ1"/>
<accession>A0A9P3GHZ1</accession>
<proteinExistence type="predicted"/>
<comment type="caution">
    <text evidence="2">The sequence shown here is derived from an EMBL/GenBank/DDBJ whole genome shotgun (WGS) entry which is preliminary data.</text>
</comment>
<keyword evidence="1" id="KW-0472">Membrane</keyword>
<feature type="transmembrane region" description="Helical" evidence="1">
    <location>
        <begin position="236"/>
        <end position="263"/>
    </location>
</feature>
<keyword evidence="1" id="KW-1133">Transmembrane helix</keyword>
<organism evidence="2 3">
    <name type="scientific">Phanerochaete sordida</name>
    <dbReference type="NCBI Taxonomy" id="48140"/>
    <lineage>
        <taxon>Eukaryota</taxon>
        <taxon>Fungi</taxon>
        <taxon>Dikarya</taxon>
        <taxon>Basidiomycota</taxon>
        <taxon>Agaricomycotina</taxon>
        <taxon>Agaricomycetes</taxon>
        <taxon>Polyporales</taxon>
        <taxon>Phanerochaetaceae</taxon>
        <taxon>Phanerochaete</taxon>
    </lineage>
</organism>
<gene>
    <name evidence="2" type="ORF">PsYK624_124820</name>
</gene>
<evidence type="ECO:0000313" key="3">
    <source>
        <dbReference type="Proteomes" id="UP000703269"/>
    </source>
</evidence>
<dbReference type="Proteomes" id="UP000703269">
    <property type="component" value="Unassembled WGS sequence"/>
</dbReference>
<dbReference type="OrthoDB" id="2548432at2759"/>
<name>A0A9P3GHZ1_9APHY</name>
<feature type="transmembrane region" description="Helical" evidence="1">
    <location>
        <begin position="142"/>
        <end position="168"/>
    </location>
</feature>
<feature type="transmembrane region" description="Helical" evidence="1">
    <location>
        <begin position="70"/>
        <end position="91"/>
    </location>
</feature>
<evidence type="ECO:0000313" key="2">
    <source>
        <dbReference type="EMBL" id="GJE96288.1"/>
    </source>
</evidence>
<feature type="transmembrane region" description="Helical" evidence="1">
    <location>
        <begin position="275"/>
        <end position="294"/>
    </location>
</feature>
<sequence>MAPSAFAVRAAQAPAGVPPPPPLGLNYIAVIRIAVRDLLIAHSFSILLVSLLIALLYFSTRTSRRQPIFLLNVFTILLALSVGALIDYQTIHTMIAPLDPTPLSFNIAIGVLGAIQSIIVDTILLLRLVSVYPPSFVGKRKFILILAIPVLLKIARVINLCLFIKALADATKDPATANVLIARIWESAPYLKIEWFAQLFDNSYASGFFLYRLMLHSKEANRVMSRKTSESSFTDTVRTLLWVAATNFVVPVLFSLAQIIVVYRGVDVLVVNDIVLVNTSVAVIGVVFATVWAGTAHWAHDQSRTALNGSEPSRVVFQNSLGDESAGDVGESRSSVVMVEMSETKDV</sequence>
<protein>
    <submittedName>
        <fullName evidence="2">Uncharacterized protein</fullName>
    </submittedName>
</protein>
<reference evidence="2 3" key="1">
    <citation type="submission" date="2021-08" db="EMBL/GenBank/DDBJ databases">
        <title>Draft Genome Sequence of Phanerochaete sordida strain YK-624.</title>
        <authorList>
            <person name="Mori T."/>
            <person name="Dohra H."/>
            <person name="Suzuki T."/>
            <person name="Kawagishi H."/>
            <person name="Hirai H."/>
        </authorList>
    </citation>
    <scope>NUCLEOTIDE SEQUENCE [LARGE SCALE GENOMIC DNA]</scope>
    <source>
        <strain evidence="2 3">YK-624</strain>
    </source>
</reference>
<dbReference type="EMBL" id="BPQB01000058">
    <property type="protein sequence ID" value="GJE96288.1"/>
    <property type="molecule type" value="Genomic_DNA"/>
</dbReference>
<feature type="transmembrane region" description="Helical" evidence="1">
    <location>
        <begin position="39"/>
        <end position="58"/>
    </location>
</feature>
<evidence type="ECO:0000256" key="1">
    <source>
        <dbReference type="SAM" id="Phobius"/>
    </source>
</evidence>